<proteinExistence type="predicted"/>
<dbReference type="EMBL" id="AM920435">
    <property type="protein sequence ID" value="CAP86148.1"/>
    <property type="molecule type" value="Genomic_DNA"/>
</dbReference>
<gene>
    <name evidence="1" type="ORF">Pc20g08190</name>
    <name evidence="1" type="ORF">PCH_Pc20g08190</name>
</gene>
<dbReference type="AlphaFoldDB" id="B6HEQ1"/>
<evidence type="ECO:0000313" key="1">
    <source>
        <dbReference type="EMBL" id="CAP86148.1"/>
    </source>
</evidence>
<accession>B6HEQ1</accession>
<name>B6HEQ1_PENRW</name>
<organism evidence="1 2">
    <name type="scientific">Penicillium rubens (strain ATCC 28089 / DSM 1075 / NRRL 1951 / Wisconsin 54-1255)</name>
    <name type="common">Penicillium chrysogenum</name>
    <dbReference type="NCBI Taxonomy" id="500485"/>
    <lineage>
        <taxon>Eukaryota</taxon>
        <taxon>Fungi</taxon>
        <taxon>Dikarya</taxon>
        <taxon>Ascomycota</taxon>
        <taxon>Pezizomycotina</taxon>
        <taxon>Eurotiomycetes</taxon>
        <taxon>Eurotiomycetidae</taxon>
        <taxon>Eurotiales</taxon>
        <taxon>Aspergillaceae</taxon>
        <taxon>Penicillium</taxon>
        <taxon>Penicillium chrysogenum species complex</taxon>
    </lineage>
</organism>
<sequence length="26" mass="2846">MSAIAVPEKAPDDSSKLKTFLSILRK</sequence>
<evidence type="ECO:0000313" key="2">
    <source>
        <dbReference type="Proteomes" id="UP000000724"/>
    </source>
</evidence>
<protein>
    <submittedName>
        <fullName evidence="1">Pc20g08190 protein</fullName>
    </submittedName>
</protein>
<dbReference type="BioCyc" id="PCHR:PC20G08190-MONOMER"/>
<dbReference type="VEuPathDB" id="FungiDB:PCH_Pc20g08190"/>
<keyword evidence="2" id="KW-1185">Reference proteome</keyword>
<dbReference type="Proteomes" id="UP000000724">
    <property type="component" value="Contig Pc00c20"/>
</dbReference>
<reference evidence="1 2" key="1">
    <citation type="journal article" date="2008" name="Nat. Biotechnol.">
        <title>Genome sequencing and analysis of the filamentous fungus Penicillium chrysogenum.</title>
        <authorList>
            <person name="van den Berg M.A."/>
            <person name="Albang R."/>
            <person name="Albermann K."/>
            <person name="Badger J.H."/>
            <person name="Daran J.-M."/>
            <person name="Driessen A.J.M."/>
            <person name="Garcia-Estrada C."/>
            <person name="Fedorova N.D."/>
            <person name="Harris D.M."/>
            <person name="Heijne W.H.M."/>
            <person name="Joardar V.S."/>
            <person name="Kiel J.A.K.W."/>
            <person name="Kovalchuk A."/>
            <person name="Martin J.F."/>
            <person name="Nierman W.C."/>
            <person name="Nijland J.G."/>
            <person name="Pronk J.T."/>
            <person name="Roubos J.A."/>
            <person name="van der Klei I.J."/>
            <person name="van Peij N.N.M.E."/>
            <person name="Veenhuis M."/>
            <person name="von Doehren H."/>
            <person name="Wagner C."/>
            <person name="Wortman J.R."/>
            <person name="Bovenberg R.A.L."/>
        </authorList>
    </citation>
    <scope>NUCLEOTIDE SEQUENCE [LARGE SCALE GENOMIC DNA]</scope>
    <source>
        <strain evidence="2">ATCC 28089 / DSM 1075 / NRRL 1951 / Wisconsin 54-1255</strain>
    </source>
</reference>
<dbReference type="HOGENOM" id="CLU_3418533_0_0_1"/>